<protein>
    <recommendedName>
        <fullName evidence="4">Spore coat protein</fullName>
    </recommendedName>
</protein>
<reference evidence="2" key="1">
    <citation type="submission" date="2022-08" db="EMBL/GenBank/DDBJ databases">
        <title>Polycladomyces zharkentsis sp. nov., a novel thermophilic CMC and starch-degrading bacterium isolated from a geothermal spring in Kazakhstan.</title>
        <authorList>
            <person name="Mashzhan A."/>
            <person name="Kistaubaeva A."/>
            <person name="Javier-Lopez R."/>
            <person name="Birkeland N.-K."/>
        </authorList>
    </citation>
    <scope>NUCLEOTIDE SEQUENCE</scope>
    <source>
        <strain evidence="2">KSR 13</strain>
    </source>
</reference>
<keyword evidence="3" id="KW-1185">Reference proteome</keyword>
<proteinExistence type="predicted"/>
<gene>
    <name evidence="2" type="ORF">NWF35_16480</name>
</gene>
<dbReference type="Proteomes" id="UP001174196">
    <property type="component" value="Unassembled WGS sequence"/>
</dbReference>
<dbReference type="RefSeq" id="WP_301240599.1">
    <property type="nucleotide sequence ID" value="NZ_JANRHH010000055.1"/>
</dbReference>
<accession>A0ABT8ISM3</accession>
<organism evidence="2 3">
    <name type="scientific">Polycladomyces subterraneus</name>
    <dbReference type="NCBI Taxonomy" id="1016997"/>
    <lineage>
        <taxon>Bacteria</taxon>
        <taxon>Bacillati</taxon>
        <taxon>Bacillota</taxon>
        <taxon>Bacilli</taxon>
        <taxon>Bacillales</taxon>
        <taxon>Thermoactinomycetaceae</taxon>
        <taxon>Polycladomyces</taxon>
    </lineage>
</organism>
<evidence type="ECO:0008006" key="4">
    <source>
        <dbReference type="Google" id="ProtNLM"/>
    </source>
</evidence>
<feature type="region of interest" description="Disordered" evidence="1">
    <location>
        <begin position="61"/>
        <end position="80"/>
    </location>
</feature>
<evidence type="ECO:0000256" key="1">
    <source>
        <dbReference type="SAM" id="MobiDB-lite"/>
    </source>
</evidence>
<evidence type="ECO:0000313" key="3">
    <source>
        <dbReference type="Proteomes" id="UP001174196"/>
    </source>
</evidence>
<comment type="caution">
    <text evidence="2">The sequence shown here is derived from an EMBL/GenBank/DDBJ whole genome shotgun (WGS) entry which is preliminary data.</text>
</comment>
<evidence type="ECO:0000313" key="2">
    <source>
        <dbReference type="EMBL" id="MDN4595456.1"/>
    </source>
</evidence>
<name>A0ABT8ISM3_9BACL</name>
<dbReference type="EMBL" id="JANRHH010000055">
    <property type="protein sequence ID" value="MDN4595456.1"/>
    <property type="molecule type" value="Genomic_DNA"/>
</dbReference>
<sequence length="80" mass="9152">MPLSSKDLHYLKDELSWELLAMKKCHHYAQESQDPQVRQLIDRVGRIHQQHYETLLSQLQSGVQTTGIQPQPPAGGTMTQ</sequence>